<evidence type="ECO:0000256" key="4">
    <source>
        <dbReference type="ARBA" id="ARBA00013204"/>
    </source>
</evidence>
<dbReference type="EC" id="4.1.1.5" evidence="4 9"/>
<dbReference type="Proteomes" id="UP000718564">
    <property type="component" value="Unassembled WGS sequence"/>
</dbReference>
<dbReference type="Pfam" id="PF03306">
    <property type="entry name" value="AAL_decarboxy"/>
    <property type="match status" value="1"/>
</dbReference>
<dbReference type="Gene3D" id="3.30.1330.80">
    <property type="entry name" value="Hypothetical protein, similar to alpha- acetolactate decarboxylase, domain 2"/>
    <property type="match status" value="2"/>
</dbReference>
<evidence type="ECO:0000256" key="1">
    <source>
        <dbReference type="ARBA" id="ARBA00001784"/>
    </source>
</evidence>
<keyword evidence="8 9" id="KW-0456">Lyase</keyword>
<keyword evidence="7 9" id="KW-0005">Acetoin biosynthesis</keyword>
<evidence type="ECO:0000256" key="2">
    <source>
        <dbReference type="ARBA" id="ARBA00005170"/>
    </source>
</evidence>
<proteinExistence type="inferred from homology"/>
<dbReference type="NCBIfam" id="TIGR01252">
    <property type="entry name" value="acetolac_decarb"/>
    <property type="match status" value="1"/>
</dbReference>
<evidence type="ECO:0000256" key="5">
    <source>
        <dbReference type="ARBA" id="ARBA00020164"/>
    </source>
</evidence>
<keyword evidence="6 9" id="KW-0210">Decarboxylase</keyword>
<evidence type="ECO:0000256" key="9">
    <source>
        <dbReference type="PIRNR" id="PIRNR001332"/>
    </source>
</evidence>
<dbReference type="PIRSF" id="PIRSF001332">
    <property type="entry name" value="Acetolac_decarb"/>
    <property type="match status" value="1"/>
</dbReference>
<protein>
    <recommendedName>
        <fullName evidence="5 9">Alpha-acetolactate decarboxylase</fullName>
        <ecNumber evidence="4 9">4.1.1.5</ecNumber>
    </recommendedName>
</protein>
<evidence type="ECO:0000313" key="11">
    <source>
        <dbReference type="Proteomes" id="UP000718564"/>
    </source>
</evidence>
<dbReference type="InterPro" id="IPR005128">
    <property type="entry name" value="Acetolactate_a_deCO2ase"/>
</dbReference>
<comment type="caution">
    <text evidence="10">The sequence shown here is derived from an EMBL/GenBank/DDBJ whole genome shotgun (WGS) entry which is preliminary data.</text>
</comment>
<dbReference type="CDD" id="cd17299">
    <property type="entry name" value="acetolactate_decarboxylase"/>
    <property type="match status" value="1"/>
</dbReference>
<evidence type="ECO:0000256" key="3">
    <source>
        <dbReference type="ARBA" id="ARBA00007106"/>
    </source>
</evidence>
<evidence type="ECO:0000313" key="10">
    <source>
        <dbReference type="EMBL" id="NMG22405.1"/>
    </source>
</evidence>
<reference evidence="10 11" key="1">
    <citation type="submission" date="2018-06" db="EMBL/GenBank/DDBJ databases">
        <title>Comparative genomics of Brasilonema spp. strains.</title>
        <authorList>
            <person name="Alvarenga D.O."/>
            <person name="Fiore M.F."/>
            <person name="Varani A.M."/>
        </authorList>
    </citation>
    <scope>NUCLEOTIDE SEQUENCE [LARGE SCALE GENOMIC DNA]</scope>
    <source>
        <strain evidence="10 11">SPC951</strain>
    </source>
</reference>
<dbReference type="PANTHER" id="PTHR35524:SF1">
    <property type="entry name" value="ALPHA-ACETOLACTATE DECARBOXYLASE"/>
    <property type="match status" value="1"/>
</dbReference>
<evidence type="ECO:0000256" key="7">
    <source>
        <dbReference type="ARBA" id="ARBA00023061"/>
    </source>
</evidence>
<dbReference type="GO" id="GO:0047605">
    <property type="term" value="F:acetolactate decarboxylase activity"/>
    <property type="evidence" value="ECO:0007669"/>
    <property type="project" value="UniProtKB-EC"/>
</dbReference>
<dbReference type="PANTHER" id="PTHR35524">
    <property type="entry name" value="ALPHA-ACETOLACTATE DECARBOXYLASE"/>
    <property type="match status" value="1"/>
</dbReference>
<gene>
    <name evidence="10" type="primary">budA</name>
    <name evidence="10" type="ORF">DP116_24330</name>
</gene>
<evidence type="ECO:0000256" key="6">
    <source>
        <dbReference type="ARBA" id="ARBA00022793"/>
    </source>
</evidence>
<evidence type="ECO:0000256" key="8">
    <source>
        <dbReference type="ARBA" id="ARBA00023239"/>
    </source>
</evidence>
<sequence length="263" mass="29501">MKFKHYFWIAVVLITALSVVLPGRTQQNISFDSLFQTSTISALAAGVYDGETTFKELKNYGNFGLGTVNALDGEMIGLDGKFYQVKSDGIAYSIPDSTKTSFAVVTFFKSEKRIHLEGTMNYQQMQQSLDRQLPTKNSPYAIRIQGTFPYLKVRSVPKQTPPYRPLVDAVKDQSIFELKNVKGVLVGFRTPNYMQGINVNGYHLHFLTENRKIGGHLLDGKFQNDQVEIDTKSDVQIALPKTTQFEQADLGDGKAAEVNKIER</sequence>
<accession>A0ABX1PD42</accession>
<comment type="similarity">
    <text evidence="3 9">Belongs to the alpha-acetolactate decarboxylase family.</text>
</comment>
<dbReference type="SUPFAM" id="SSF117856">
    <property type="entry name" value="AF0104/ALDC/Ptd012-like"/>
    <property type="match status" value="1"/>
</dbReference>
<name>A0ABX1PD42_9CYAN</name>
<dbReference type="EMBL" id="QMEB01000255">
    <property type="protein sequence ID" value="NMG22405.1"/>
    <property type="molecule type" value="Genomic_DNA"/>
</dbReference>
<keyword evidence="11" id="KW-1185">Reference proteome</keyword>
<comment type="catalytic activity">
    <reaction evidence="1 9">
        <text>(2S)-2-acetolactate + H(+) = (R)-acetoin + CO2</text>
        <dbReference type="Rhea" id="RHEA:21580"/>
        <dbReference type="ChEBI" id="CHEBI:15378"/>
        <dbReference type="ChEBI" id="CHEBI:15686"/>
        <dbReference type="ChEBI" id="CHEBI:16526"/>
        <dbReference type="ChEBI" id="CHEBI:58476"/>
        <dbReference type="EC" id="4.1.1.5"/>
    </reaction>
</comment>
<comment type="pathway">
    <text evidence="2 9">Polyol metabolism; (R,R)-butane-2,3-diol biosynthesis; (R,R)-butane-2,3-diol from pyruvate: step 2/3.</text>
</comment>
<organism evidence="10 11">
    <name type="scientific">Brasilonema bromeliae SPC951</name>
    <dbReference type="NCBI Taxonomy" id="385972"/>
    <lineage>
        <taxon>Bacteria</taxon>
        <taxon>Bacillati</taxon>
        <taxon>Cyanobacteriota</taxon>
        <taxon>Cyanophyceae</taxon>
        <taxon>Nostocales</taxon>
        <taxon>Scytonemataceae</taxon>
        <taxon>Brasilonema</taxon>
        <taxon>Bromeliae group (in: Brasilonema)</taxon>
    </lineage>
</organism>